<organism evidence="1">
    <name type="scientific">Menopon gallinae</name>
    <name type="common">poultry shaft louse</name>
    <dbReference type="NCBI Taxonomy" id="328185"/>
    <lineage>
        <taxon>Eukaryota</taxon>
        <taxon>Metazoa</taxon>
        <taxon>Ecdysozoa</taxon>
        <taxon>Arthropoda</taxon>
        <taxon>Hexapoda</taxon>
        <taxon>Insecta</taxon>
        <taxon>Pterygota</taxon>
        <taxon>Neoptera</taxon>
        <taxon>Paraneoptera</taxon>
        <taxon>Psocodea</taxon>
        <taxon>Troctomorpha</taxon>
        <taxon>Phthiraptera</taxon>
        <taxon>Amblycera</taxon>
        <taxon>Menoponidae</taxon>
        <taxon>Menopon</taxon>
    </lineage>
</organism>
<dbReference type="EMBL" id="JARGDH010000004">
    <property type="protein sequence ID" value="KAL0270740.1"/>
    <property type="molecule type" value="Genomic_DNA"/>
</dbReference>
<name>A0AAW2HL97_9NEOP</name>
<protein>
    <submittedName>
        <fullName evidence="1">Uncharacterized protein</fullName>
    </submittedName>
</protein>
<comment type="caution">
    <text evidence="1">The sequence shown here is derived from an EMBL/GenBank/DDBJ whole genome shotgun (WGS) entry which is preliminary data.</text>
</comment>
<proteinExistence type="predicted"/>
<reference evidence="1" key="1">
    <citation type="journal article" date="2024" name="Gigascience">
        <title>Chromosome-level genome of the poultry shaft louse Menopon gallinae provides insight into the host-switching and adaptive evolution of parasitic lice.</title>
        <authorList>
            <person name="Xu Y."/>
            <person name="Ma L."/>
            <person name="Liu S."/>
            <person name="Liang Y."/>
            <person name="Liu Q."/>
            <person name="He Z."/>
            <person name="Tian L."/>
            <person name="Duan Y."/>
            <person name="Cai W."/>
            <person name="Li H."/>
            <person name="Song F."/>
        </authorList>
    </citation>
    <scope>NUCLEOTIDE SEQUENCE</scope>
    <source>
        <strain evidence="1">Cailab_2023a</strain>
    </source>
</reference>
<sequence length="139" mass="15823">MREVLEGGPEVADCRTKSRLPLRQQLLKKIADIREKHVQDAVEVTYGAAFAPCLSIRCLLKLATEEADRFPEAAEDLQKQPYVDDILLEHTRWKRRKRSTYNVGDAASRGIPAVHWRQRIIGGMDRSGCPKLRTSGKIR</sequence>
<evidence type="ECO:0000313" key="1">
    <source>
        <dbReference type="EMBL" id="KAL0270740.1"/>
    </source>
</evidence>
<dbReference type="AlphaFoldDB" id="A0AAW2HL97"/>
<gene>
    <name evidence="1" type="ORF">PYX00_008043</name>
</gene>
<accession>A0AAW2HL97</accession>